<dbReference type="GO" id="GO:0016779">
    <property type="term" value="F:nucleotidyltransferase activity"/>
    <property type="evidence" value="ECO:0007669"/>
    <property type="project" value="InterPro"/>
</dbReference>
<organism evidence="2 3">
    <name type="scientific">Streptomyces misionensis</name>
    <dbReference type="NCBI Taxonomy" id="67331"/>
    <lineage>
        <taxon>Bacteria</taxon>
        <taxon>Bacillati</taxon>
        <taxon>Actinomycetota</taxon>
        <taxon>Actinomycetes</taxon>
        <taxon>Kitasatosporales</taxon>
        <taxon>Streptomycetaceae</taxon>
        <taxon>Streptomyces</taxon>
    </lineage>
</organism>
<proteinExistence type="predicted"/>
<keyword evidence="2" id="KW-0808">Transferase</keyword>
<evidence type="ECO:0000259" key="1">
    <source>
        <dbReference type="Pfam" id="PF01909"/>
    </source>
</evidence>
<dbReference type="Pfam" id="PF01909">
    <property type="entry name" value="NTP_transf_2"/>
    <property type="match status" value="1"/>
</dbReference>
<dbReference type="InterPro" id="IPR043519">
    <property type="entry name" value="NT_sf"/>
</dbReference>
<sequence length="142" mass="15317">MNVTPQRLAEAGDFLDRVTRWAARREDIAGLLLVGSYARGAARPDSDVDLVLLTTDPAYYFADAWAGELALGDAVRTRAWGPVTERRYALPSGLEIEFGIGTPDWARTDPVDPGTRRVVTDGARVLHDPGGVLAALLASCRP</sequence>
<feature type="domain" description="Polymerase nucleotidyl transferase" evidence="1">
    <location>
        <begin position="26"/>
        <end position="59"/>
    </location>
</feature>
<name>A0A1H5F744_9ACTN</name>
<dbReference type="RefSeq" id="WP_074996286.1">
    <property type="nucleotide sequence ID" value="NZ_FNTD01000004.1"/>
</dbReference>
<dbReference type="SUPFAM" id="SSF81301">
    <property type="entry name" value="Nucleotidyltransferase"/>
    <property type="match status" value="1"/>
</dbReference>
<evidence type="ECO:0000313" key="2">
    <source>
        <dbReference type="EMBL" id="SED99044.1"/>
    </source>
</evidence>
<dbReference type="Proteomes" id="UP000182375">
    <property type="component" value="Unassembled WGS sequence"/>
</dbReference>
<dbReference type="CDD" id="cd05403">
    <property type="entry name" value="NT_KNTase_like"/>
    <property type="match status" value="1"/>
</dbReference>
<accession>A0A1H5F744</accession>
<reference evidence="2 3" key="1">
    <citation type="submission" date="2016-10" db="EMBL/GenBank/DDBJ databases">
        <authorList>
            <person name="de Groot N.N."/>
        </authorList>
    </citation>
    <scope>NUCLEOTIDE SEQUENCE [LARGE SCALE GENOMIC DNA]</scope>
    <source>
        <strain evidence="2 3">DSM 40306</strain>
    </source>
</reference>
<dbReference type="Gene3D" id="3.30.460.10">
    <property type="entry name" value="Beta Polymerase, domain 2"/>
    <property type="match status" value="1"/>
</dbReference>
<gene>
    <name evidence="2" type="ORF">SAMN04490357_6551</name>
</gene>
<dbReference type="STRING" id="67331.SAMN04490357_6551"/>
<dbReference type="GeneID" id="95515587"/>
<evidence type="ECO:0000313" key="3">
    <source>
        <dbReference type="Proteomes" id="UP000182375"/>
    </source>
</evidence>
<dbReference type="EMBL" id="FNTD01000004">
    <property type="protein sequence ID" value="SED99044.1"/>
    <property type="molecule type" value="Genomic_DNA"/>
</dbReference>
<dbReference type="AlphaFoldDB" id="A0A1H5F744"/>
<dbReference type="InterPro" id="IPR002934">
    <property type="entry name" value="Polymerase_NTP_transf_dom"/>
</dbReference>
<protein>
    <submittedName>
        <fullName evidence="2">Nucleotidyltransferase domain-containing protein</fullName>
    </submittedName>
</protein>